<feature type="transmembrane region" description="Helical" evidence="14">
    <location>
        <begin position="295"/>
        <end position="315"/>
    </location>
</feature>
<sequence length="425" mass="49005">MESVPYLEFVVGFTILVYVFHTFLDVRQYKALKLPTPPESVAHLFKGDLYEKTQIYSLDKWWFSMAHDAWELVTGILTLACGFLPWLWHAVSAAFSKVDWAKDGEIVHTIAFVLILSAVSIAMDLPWGLYRTFVLEERHGFNKQTPLIYFTDLLKQMLLGLLLIPPIVGVVTYILINAGRWLPLYLWGFFFVLVLCLMTIYPVLIAPLFNKFEILEEGSLKVQIEELASSLKFPLKKVYQMDGCKRSAHSNAYMYGFFNNKRIVLYDTLIQQCTNEEVVSVLAHELGHWKMRHTMMSFAMGQALVLLQVLLFTFVRDSQPLFRSFGFLHAQPAFVSFILFQFISAPIEEVLHFVQNVVSRMFEFQADAFAVGHGHGEQLQAALVKLEEKNKSPLNVDRWFSSYHYSHPPLPERLEAIRTSVKKRT</sequence>
<dbReference type="InterPro" id="IPR027057">
    <property type="entry name" value="CAXX_Prtase_1"/>
</dbReference>
<dbReference type="PANTHER" id="PTHR10120">
    <property type="entry name" value="CAAX PRENYL PROTEASE 1"/>
    <property type="match status" value="1"/>
</dbReference>
<evidence type="ECO:0000256" key="3">
    <source>
        <dbReference type="ARBA" id="ARBA00022692"/>
    </source>
</evidence>
<feature type="domain" description="CAAX prenyl protease 1 N-terminal" evidence="16">
    <location>
        <begin position="28"/>
        <end position="211"/>
    </location>
</feature>
<name>A0A8S1IRV0_9CHLO</name>
<keyword evidence="3 14" id="KW-0812">Transmembrane</keyword>
<keyword evidence="9 14" id="KW-0482">Metalloprotease</keyword>
<evidence type="ECO:0000256" key="11">
    <source>
        <dbReference type="ARBA" id="ARBA00044456"/>
    </source>
</evidence>
<dbReference type="InterPro" id="IPR032456">
    <property type="entry name" value="Peptidase_M48_N"/>
</dbReference>
<feature type="transmembrane region" description="Helical" evidence="14">
    <location>
        <begin position="158"/>
        <end position="178"/>
    </location>
</feature>
<feature type="binding site" evidence="13">
    <location>
        <position position="363"/>
    </location>
    <ligand>
        <name>Zn(2+)</name>
        <dbReference type="ChEBI" id="CHEBI:29105"/>
        <note>catalytic</note>
    </ligand>
</feature>
<dbReference type="Pfam" id="PF01435">
    <property type="entry name" value="Peptidase_M48"/>
    <property type="match status" value="1"/>
</dbReference>
<keyword evidence="8 14" id="KW-1133">Transmembrane helix</keyword>
<feature type="active site" description="Proton donor" evidence="12">
    <location>
        <position position="367"/>
    </location>
</feature>
<reference evidence="17" key="1">
    <citation type="submission" date="2020-12" db="EMBL/GenBank/DDBJ databases">
        <authorList>
            <person name="Iha C."/>
        </authorList>
    </citation>
    <scope>NUCLEOTIDE SEQUENCE</scope>
</reference>
<feature type="domain" description="Peptidase M48" evidence="15">
    <location>
        <begin position="216"/>
        <end position="419"/>
    </location>
</feature>
<keyword evidence="2 14" id="KW-0645">Protease</keyword>
<keyword evidence="5 14" id="KW-0378">Hydrolase</keyword>
<proteinExistence type="inferred from homology"/>
<evidence type="ECO:0000313" key="18">
    <source>
        <dbReference type="Proteomes" id="UP000708148"/>
    </source>
</evidence>
<dbReference type="AlphaFoldDB" id="A0A8S1IRV0"/>
<dbReference type="Pfam" id="PF16491">
    <property type="entry name" value="Peptidase_M48_N"/>
    <property type="match status" value="1"/>
</dbReference>
<keyword evidence="4 13" id="KW-0479">Metal-binding</keyword>
<comment type="cofactor">
    <cofactor evidence="13 14">
        <name>Zn(2+)</name>
        <dbReference type="ChEBI" id="CHEBI:29105"/>
    </cofactor>
    <text evidence="13 14">Binds 1 zinc ion per subunit.</text>
</comment>
<feature type="transmembrane region" description="Helical" evidence="14">
    <location>
        <begin position="6"/>
        <end position="24"/>
    </location>
</feature>
<organism evidence="17 18">
    <name type="scientific">Ostreobium quekettii</name>
    <dbReference type="NCBI Taxonomy" id="121088"/>
    <lineage>
        <taxon>Eukaryota</taxon>
        <taxon>Viridiplantae</taxon>
        <taxon>Chlorophyta</taxon>
        <taxon>core chlorophytes</taxon>
        <taxon>Ulvophyceae</taxon>
        <taxon>TCBD clade</taxon>
        <taxon>Bryopsidales</taxon>
        <taxon>Ostreobineae</taxon>
        <taxon>Ostreobiaceae</taxon>
        <taxon>Ostreobium</taxon>
    </lineage>
</organism>
<feature type="binding site" evidence="13">
    <location>
        <position position="284"/>
    </location>
    <ligand>
        <name>Zn(2+)</name>
        <dbReference type="ChEBI" id="CHEBI:29105"/>
        <note>catalytic</note>
    </ligand>
</feature>
<evidence type="ECO:0000313" key="17">
    <source>
        <dbReference type="EMBL" id="CAD7697001.1"/>
    </source>
</evidence>
<feature type="active site" evidence="12">
    <location>
        <position position="285"/>
    </location>
</feature>
<comment type="catalytic activity">
    <reaction evidence="11 14">
        <text>Hydrolyzes the peptide bond -P2-(S-farnesyl or geranylgeranyl)C-P1'-P2'-P3'-COOH where P1' and P2' are amino acids with aliphatic side chains and P3' is any C-terminal residue.</text>
        <dbReference type="EC" id="3.4.24.84"/>
    </reaction>
</comment>
<dbReference type="EC" id="3.4.24.84" evidence="14"/>
<protein>
    <recommendedName>
        <fullName evidence="14">CAAX prenyl protease</fullName>
        <ecNumber evidence="14">3.4.24.84</ecNumber>
    </recommendedName>
</protein>
<evidence type="ECO:0000259" key="15">
    <source>
        <dbReference type="Pfam" id="PF01435"/>
    </source>
</evidence>
<dbReference type="GO" id="GO:0046872">
    <property type="term" value="F:metal ion binding"/>
    <property type="evidence" value="ECO:0007669"/>
    <property type="project" value="UniProtKB-UniRule"/>
</dbReference>
<dbReference type="Gene3D" id="3.30.2010.10">
    <property type="entry name" value="Metalloproteases ('zincins'), catalytic domain"/>
    <property type="match status" value="1"/>
</dbReference>
<keyword evidence="7 13" id="KW-0862">Zinc</keyword>
<evidence type="ECO:0000256" key="6">
    <source>
        <dbReference type="ARBA" id="ARBA00022824"/>
    </source>
</evidence>
<accession>A0A8S1IRV0</accession>
<evidence type="ECO:0000256" key="5">
    <source>
        <dbReference type="ARBA" id="ARBA00022801"/>
    </source>
</evidence>
<evidence type="ECO:0000256" key="2">
    <source>
        <dbReference type="ARBA" id="ARBA00022670"/>
    </source>
</evidence>
<dbReference type="GO" id="GO:0071586">
    <property type="term" value="P:CAAX-box protein processing"/>
    <property type="evidence" value="ECO:0007669"/>
    <property type="project" value="UniProtKB-UniRule"/>
</dbReference>
<feature type="transmembrane region" description="Helical" evidence="14">
    <location>
        <begin position="69"/>
        <end position="88"/>
    </location>
</feature>
<comment type="subcellular location">
    <subcellularLocation>
        <location evidence="1 14">Endoplasmic reticulum membrane</location>
        <topology evidence="1 14">Multi-pass membrane protein</topology>
    </subcellularLocation>
</comment>
<feature type="binding site" evidence="13">
    <location>
        <position position="288"/>
    </location>
    <ligand>
        <name>Zn(2+)</name>
        <dbReference type="ChEBI" id="CHEBI:29105"/>
        <note>catalytic</note>
    </ligand>
</feature>
<dbReference type="OrthoDB" id="360839at2759"/>
<dbReference type="GO" id="GO:0005789">
    <property type="term" value="C:endoplasmic reticulum membrane"/>
    <property type="evidence" value="ECO:0007669"/>
    <property type="project" value="UniProtKB-SubCell"/>
</dbReference>
<evidence type="ECO:0000256" key="9">
    <source>
        <dbReference type="ARBA" id="ARBA00023049"/>
    </source>
</evidence>
<evidence type="ECO:0000259" key="16">
    <source>
        <dbReference type="Pfam" id="PF16491"/>
    </source>
</evidence>
<dbReference type="CDD" id="cd07343">
    <property type="entry name" value="M48A_Zmpste24p_like"/>
    <property type="match status" value="1"/>
</dbReference>
<evidence type="ECO:0000256" key="14">
    <source>
        <dbReference type="RuleBase" id="RU366005"/>
    </source>
</evidence>
<evidence type="ECO:0000256" key="1">
    <source>
        <dbReference type="ARBA" id="ARBA00004477"/>
    </source>
</evidence>
<feature type="transmembrane region" description="Helical" evidence="14">
    <location>
        <begin position="184"/>
        <end position="209"/>
    </location>
</feature>
<evidence type="ECO:0000256" key="12">
    <source>
        <dbReference type="PIRSR" id="PIRSR627057-1"/>
    </source>
</evidence>
<evidence type="ECO:0000256" key="13">
    <source>
        <dbReference type="PIRSR" id="PIRSR627057-2"/>
    </source>
</evidence>
<comment type="function">
    <text evidence="14">Proteolytically removes the C-terminal three residues of farnesylated proteins.</text>
</comment>
<comment type="caution">
    <text evidence="17">The sequence shown here is derived from an EMBL/GenBank/DDBJ whole genome shotgun (WGS) entry which is preliminary data.</text>
</comment>
<gene>
    <name evidence="17" type="ORF">OSTQU699_LOCUS2362</name>
</gene>
<evidence type="ECO:0000256" key="4">
    <source>
        <dbReference type="ARBA" id="ARBA00022723"/>
    </source>
</evidence>
<comment type="similarity">
    <text evidence="14">Belongs to the peptidase M48A family.</text>
</comment>
<dbReference type="InterPro" id="IPR001915">
    <property type="entry name" value="Peptidase_M48"/>
</dbReference>
<feature type="transmembrane region" description="Helical" evidence="14">
    <location>
        <begin position="108"/>
        <end position="130"/>
    </location>
</feature>
<dbReference type="Proteomes" id="UP000708148">
    <property type="component" value="Unassembled WGS sequence"/>
</dbReference>
<dbReference type="FunFam" id="3.30.2010.10:FF:000002">
    <property type="entry name" value="CAAX prenyl protease"/>
    <property type="match status" value="1"/>
</dbReference>
<evidence type="ECO:0000256" key="10">
    <source>
        <dbReference type="ARBA" id="ARBA00023136"/>
    </source>
</evidence>
<keyword evidence="6 14" id="KW-0256">Endoplasmic reticulum</keyword>
<dbReference type="EMBL" id="CAJHUC010000590">
    <property type="protein sequence ID" value="CAD7697001.1"/>
    <property type="molecule type" value="Genomic_DNA"/>
</dbReference>
<evidence type="ECO:0000256" key="7">
    <source>
        <dbReference type="ARBA" id="ARBA00022833"/>
    </source>
</evidence>
<keyword evidence="18" id="KW-1185">Reference proteome</keyword>
<dbReference type="GO" id="GO:0004222">
    <property type="term" value="F:metalloendopeptidase activity"/>
    <property type="evidence" value="ECO:0007669"/>
    <property type="project" value="UniProtKB-UniRule"/>
</dbReference>
<keyword evidence="10 14" id="KW-0472">Membrane</keyword>
<evidence type="ECO:0000256" key="8">
    <source>
        <dbReference type="ARBA" id="ARBA00022989"/>
    </source>
</evidence>